<evidence type="ECO:0000313" key="2">
    <source>
        <dbReference type="EMBL" id="VEL44025.1"/>
    </source>
</evidence>
<proteinExistence type="predicted"/>
<evidence type="ECO:0000313" key="3">
    <source>
        <dbReference type="Proteomes" id="UP000784294"/>
    </source>
</evidence>
<keyword evidence="3" id="KW-1185">Reference proteome</keyword>
<protein>
    <submittedName>
        <fullName evidence="2">Uncharacterized protein</fullName>
    </submittedName>
</protein>
<comment type="caution">
    <text evidence="2">The sequence shown here is derived from an EMBL/GenBank/DDBJ whole genome shotgun (WGS) entry which is preliminary data.</text>
</comment>
<reference evidence="2" key="1">
    <citation type="submission" date="2018-11" db="EMBL/GenBank/DDBJ databases">
        <authorList>
            <consortium name="Pathogen Informatics"/>
        </authorList>
    </citation>
    <scope>NUCLEOTIDE SEQUENCE</scope>
</reference>
<accession>A0A3S5BDS7</accession>
<name>A0A3S5BDS7_9PLAT</name>
<evidence type="ECO:0000256" key="1">
    <source>
        <dbReference type="SAM" id="MobiDB-lite"/>
    </source>
</evidence>
<gene>
    <name evidence="2" type="ORF">PXEA_LOCUS37465</name>
</gene>
<dbReference type="AlphaFoldDB" id="A0A3S5BDS7"/>
<dbReference type="Proteomes" id="UP000784294">
    <property type="component" value="Unassembled WGS sequence"/>
</dbReference>
<organism evidence="2 3">
    <name type="scientific">Protopolystoma xenopodis</name>
    <dbReference type="NCBI Taxonomy" id="117903"/>
    <lineage>
        <taxon>Eukaryota</taxon>
        <taxon>Metazoa</taxon>
        <taxon>Spiralia</taxon>
        <taxon>Lophotrochozoa</taxon>
        <taxon>Platyhelminthes</taxon>
        <taxon>Monogenea</taxon>
        <taxon>Polyopisthocotylea</taxon>
        <taxon>Polystomatidea</taxon>
        <taxon>Polystomatidae</taxon>
        <taxon>Protopolystoma</taxon>
    </lineage>
</organism>
<sequence>MSVPGNLPLPWLQTCEHLSSPSSPPPFRLILWRPVSGLSRNRWRGNAPLPFFPLNREKHTHLVCQVVIPSQALDTLGGCPSVFWLLSPCGQACHLPPATSPSDTGTKTTHDTNSHPP</sequence>
<feature type="region of interest" description="Disordered" evidence="1">
    <location>
        <begin position="96"/>
        <end position="117"/>
    </location>
</feature>
<dbReference type="EMBL" id="CAAALY010288335">
    <property type="protein sequence ID" value="VEL44025.1"/>
    <property type="molecule type" value="Genomic_DNA"/>
</dbReference>
<feature type="compositionally biased region" description="Basic and acidic residues" evidence="1">
    <location>
        <begin position="108"/>
        <end position="117"/>
    </location>
</feature>